<dbReference type="GO" id="GO:0008180">
    <property type="term" value="C:COP9 signalosome"/>
    <property type="evidence" value="ECO:0007669"/>
    <property type="project" value="UniProtKB-KW"/>
</dbReference>
<dbReference type="PROSITE" id="PS50250">
    <property type="entry name" value="PCI"/>
    <property type="match status" value="1"/>
</dbReference>
<dbReference type="STRING" id="35128.B8C9T7"/>
<reference evidence="4 5" key="1">
    <citation type="journal article" date="2004" name="Science">
        <title>The genome of the diatom Thalassiosira pseudonana: ecology, evolution, and metabolism.</title>
        <authorList>
            <person name="Armbrust E.V."/>
            <person name="Berges J.A."/>
            <person name="Bowler C."/>
            <person name="Green B.R."/>
            <person name="Martinez D."/>
            <person name="Putnam N.H."/>
            <person name="Zhou S."/>
            <person name="Allen A.E."/>
            <person name="Apt K.E."/>
            <person name="Bechner M."/>
            <person name="Brzezinski M.A."/>
            <person name="Chaal B.K."/>
            <person name="Chiovitti A."/>
            <person name="Davis A.K."/>
            <person name="Demarest M.S."/>
            <person name="Detter J.C."/>
            <person name="Glavina T."/>
            <person name="Goodstein D."/>
            <person name="Hadi M.Z."/>
            <person name="Hellsten U."/>
            <person name="Hildebrand M."/>
            <person name="Jenkins B.D."/>
            <person name="Jurka J."/>
            <person name="Kapitonov V.V."/>
            <person name="Kroger N."/>
            <person name="Lau W.W."/>
            <person name="Lane T.W."/>
            <person name="Larimer F.W."/>
            <person name="Lippmeier J.C."/>
            <person name="Lucas S."/>
            <person name="Medina M."/>
            <person name="Montsant A."/>
            <person name="Obornik M."/>
            <person name="Parker M.S."/>
            <person name="Palenik B."/>
            <person name="Pazour G.J."/>
            <person name="Richardson P.M."/>
            <person name="Rynearson T.A."/>
            <person name="Saito M.A."/>
            <person name="Schwartz D.C."/>
            <person name="Thamatrakoln K."/>
            <person name="Valentin K."/>
            <person name="Vardi A."/>
            <person name="Wilkerson F.P."/>
            <person name="Rokhsar D.S."/>
        </authorList>
    </citation>
    <scope>NUCLEOTIDE SEQUENCE [LARGE SCALE GENOMIC DNA]</scope>
    <source>
        <strain evidence="4 5">CCMP1335</strain>
    </source>
</reference>
<evidence type="ECO:0000313" key="4">
    <source>
        <dbReference type="EMBL" id="EED90100.1"/>
    </source>
</evidence>
<keyword evidence="5" id="KW-1185">Reference proteome</keyword>
<dbReference type="InterPro" id="IPR000717">
    <property type="entry name" value="PCI_dom"/>
</dbReference>
<dbReference type="HOGENOM" id="CLU_2712575_0_0_1"/>
<dbReference type="PANTHER" id="PTHR15350">
    <property type="entry name" value="COP9 SIGNALOSOME COMPLEX SUBUNIT 7/DENDRITIC CELL PROTEIN GA17"/>
    <property type="match status" value="1"/>
</dbReference>
<dbReference type="AlphaFoldDB" id="B8C9T7"/>
<evidence type="ECO:0000256" key="1">
    <source>
        <dbReference type="ARBA" id="ARBA00008482"/>
    </source>
</evidence>
<dbReference type="KEGG" id="tps:THAPSDRAFT_263713"/>
<protein>
    <submittedName>
        <fullName evidence="4">Proteasome subunit</fullName>
    </submittedName>
</protein>
<dbReference type="Pfam" id="PF01399">
    <property type="entry name" value="PCI"/>
    <property type="match status" value="1"/>
</dbReference>
<accession>B8C9T7</accession>
<dbReference type="RefSeq" id="XP_002292904.1">
    <property type="nucleotide sequence ID" value="XM_002292868.1"/>
</dbReference>
<sequence>LNEAQLEKLRMLSVATVGNGGINMLSIPYSRLASELHLPQDDLRQLEDLLIQCIYSNLISAKLDQSSKSLRIE</sequence>
<reference evidence="4 5" key="2">
    <citation type="journal article" date="2008" name="Nature">
        <title>The Phaeodactylum genome reveals the evolutionary history of diatom genomes.</title>
        <authorList>
            <person name="Bowler C."/>
            <person name="Allen A.E."/>
            <person name="Badger J.H."/>
            <person name="Grimwood J."/>
            <person name="Jabbari K."/>
            <person name="Kuo A."/>
            <person name="Maheswari U."/>
            <person name="Martens C."/>
            <person name="Maumus F."/>
            <person name="Otillar R.P."/>
            <person name="Rayko E."/>
            <person name="Salamov A."/>
            <person name="Vandepoele K."/>
            <person name="Beszteri B."/>
            <person name="Gruber A."/>
            <person name="Heijde M."/>
            <person name="Katinka M."/>
            <person name="Mock T."/>
            <person name="Valentin K."/>
            <person name="Verret F."/>
            <person name="Berges J.A."/>
            <person name="Brownlee C."/>
            <person name="Cadoret J.P."/>
            <person name="Chiovitti A."/>
            <person name="Choi C.J."/>
            <person name="Coesel S."/>
            <person name="De Martino A."/>
            <person name="Detter J.C."/>
            <person name="Durkin C."/>
            <person name="Falciatore A."/>
            <person name="Fournet J."/>
            <person name="Haruta M."/>
            <person name="Huysman M.J."/>
            <person name="Jenkins B.D."/>
            <person name="Jiroutova K."/>
            <person name="Jorgensen R.E."/>
            <person name="Joubert Y."/>
            <person name="Kaplan A."/>
            <person name="Kroger N."/>
            <person name="Kroth P.G."/>
            <person name="La Roche J."/>
            <person name="Lindquist E."/>
            <person name="Lommer M."/>
            <person name="Martin-Jezequel V."/>
            <person name="Lopez P.J."/>
            <person name="Lucas S."/>
            <person name="Mangogna M."/>
            <person name="McGinnis K."/>
            <person name="Medlin L.K."/>
            <person name="Montsant A."/>
            <person name="Oudot-Le Secq M.P."/>
            <person name="Napoli C."/>
            <person name="Obornik M."/>
            <person name="Parker M.S."/>
            <person name="Petit J.L."/>
            <person name="Porcel B.M."/>
            <person name="Poulsen N."/>
            <person name="Robison M."/>
            <person name="Rychlewski L."/>
            <person name="Rynearson T.A."/>
            <person name="Schmutz J."/>
            <person name="Shapiro H."/>
            <person name="Siaut M."/>
            <person name="Stanley M."/>
            <person name="Sussman M.R."/>
            <person name="Taylor A.R."/>
            <person name="Vardi A."/>
            <person name="von Dassow P."/>
            <person name="Vyverman W."/>
            <person name="Willis A."/>
            <person name="Wyrwicz L.S."/>
            <person name="Rokhsar D.S."/>
            <person name="Weissenbach J."/>
            <person name="Armbrust E.V."/>
            <person name="Green B.R."/>
            <person name="Van de Peer Y."/>
            <person name="Grigoriev I.V."/>
        </authorList>
    </citation>
    <scope>NUCLEOTIDE SEQUENCE [LARGE SCALE GENOMIC DNA]</scope>
    <source>
        <strain evidence="4 5">CCMP1335</strain>
    </source>
</reference>
<gene>
    <name evidence="4" type="ORF">THAPSDRAFT_263713</name>
</gene>
<proteinExistence type="inferred from homology"/>
<organism evidence="4 5">
    <name type="scientific">Thalassiosira pseudonana</name>
    <name type="common">Marine diatom</name>
    <name type="synonym">Cyclotella nana</name>
    <dbReference type="NCBI Taxonomy" id="35128"/>
    <lineage>
        <taxon>Eukaryota</taxon>
        <taxon>Sar</taxon>
        <taxon>Stramenopiles</taxon>
        <taxon>Ochrophyta</taxon>
        <taxon>Bacillariophyta</taxon>
        <taxon>Coscinodiscophyceae</taxon>
        <taxon>Thalassiosirophycidae</taxon>
        <taxon>Thalassiosirales</taxon>
        <taxon>Thalassiosiraceae</taxon>
        <taxon>Thalassiosira</taxon>
    </lineage>
</organism>
<evidence type="ECO:0000259" key="3">
    <source>
        <dbReference type="PROSITE" id="PS50250"/>
    </source>
</evidence>
<dbReference type="PaxDb" id="35128-Thaps263713"/>
<evidence type="ECO:0000256" key="2">
    <source>
        <dbReference type="ARBA" id="ARBA00022790"/>
    </source>
</evidence>
<comment type="similarity">
    <text evidence="1">Belongs to the CSN7/EIF3M family. CSN7 subfamily.</text>
</comment>
<dbReference type="GO" id="GO:0000502">
    <property type="term" value="C:proteasome complex"/>
    <property type="evidence" value="ECO:0007669"/>
    <property type="project" value="UniProtKB-KW"/>
</dbReference>
<keyword evidence="4" id="KW-0647">Proteasome</keyword>
<dbReference type="InParanoid" id="B8C9T7"/>
<dbReference type="EMBL" id="CM000646">
    <property type="protein sequence ID" value="EED90100.1"/>
    <property type="molecule type" value="Genomic_DNA"/>
</dbReference>
<dbReference type="InterPro" id="IPR045237">
    <property type="entry name" value="COPS7/eIF3m"/>
</dbReference>
<dbReference type="GeneID" id="7450757"/>
<feature type="non-terminal residue" evidence="4">
    <location>
        <position position="1"/>
    </location>
</feature>
<dbReference type="Proteomes" id="UP000001449">
    <property type="component" value="Chromosome 10"/>
</dbReference>
<name>B8C9T7_THAPS</name>
<dbReference type="eggNOG" id="KOG3250">
    <property type="taxonomic scope" value="Eukaryota"/>
</dbReference>
<feature type="domain" description="PCI" evidence="3">
    <location>
        <begin position="1"/>
        <end position="73"/>
    </location>
</feature>
<evidence type="ECO:0000313" key="5">
    <source>
        <dbReference type="Proteomes" id="UP000001449"/>
    </source>
</evidence>
<dbReference type="PANTHER" id="PTHR15350:SF5">
    <property type="entry name" value="COP9 SIGNALOSOME COMPLEX SUBUNIT 7"/>
    <property type="match status" value="1"/>
</dbReference>
<keyword evidence="2" id="KW-0736">Signalosome</keyword>
<feature type="non-terminal residue" evidence="4">
    <location>
        <position position="73"/>
    </location>
</feature>